<gene>
    <name evidence="3" type="ORF">DSLASN_22150</name>
</gene>
<keyword evidence="4" id="KW-1185">Reference proteome</keyword>
<feature type="transmembrane region" description="Helical" evidence="1">
    <location>
        <begin position="85"/>
        <end position="107"/>
    </location>
</feature>
<dbReference type="Pfam" id="PF09990">
    <property type="entry name" value="DUF2231"/>
    <property type="match status" value="1"/>
</dbReference>
<evidence type="ECO:0000256" key="1">
    <source>
        <dbReference type="SAM" id="Phobius"/>
    </source>
</evidence>
<evidence type="ECO:0000313" key="4">
    <source>
        <dbReference type="Proteomes" id="UP001320148"/>
    </source>
</evidence>
<proteinExistence type="predicted"/>
<protein>
    <recommendedName>
        <fullName evidence="2">DUF2231 domain-containing protein</fullName>
    </recommendedName>
</protein>
<keyword evidence="1" id="KW-0812">Transmembrane</keyword>
<keyword evidence="1" id="KW-0472">Membrane</keyword>
<feature type="transmembrane region" description="Helical" evidence="1">
    <location>
        <begin position="119"/>
        <end position="141"/>
    </location>
</feature>
<evidence type="ECO:0000313" key="3">
    <source>
        <dbReference type="EMBL" id="BCS96583.1"/>
    </source>
</evidence>
<evidence type="ECO:0000259" key="2">
    <source>
        <dbReference type="Pfam" id="PF09990"/>
    </source>
</evidence>
<feature type="transmembrane region" description="Helical" evidence="1">
    <location>
        <begin position="53"/>
        <end position="73"/>
    </location>
</feature>
<organism evidence="3 4">
    <name type="scientific">Desulfoluna limicola</name>
    <dbReference type="NCBI Taxonomy" id="2810562"/>
    <lineage>
        <taxon>Bacteria</taxon>
        <taxon>Pseudomonadati</taxon>
        <taxon>Thermodesulfobacteriota</taxon>
        <taxon>Desulfobacteria</taxon>
        <taxon>Desulfobacterales</taxon>
        <taxon>Desulfolunaceae</taxon>
        <taxon>Desulfoluna</taxon>
    </lineage>
</organism>
<accession>A0ABM7PG60</accession>
<name>A0ABM7PG60_9BACT</name>
<feature type="domain" description="DUF2231" evidence="2">
    <location>
        <begin position="17"/>
        <end position="139"/>
    </location>
</feature>
<dbReference type="EMBL" id="AP024488">
    <property type="protein sequence ID" value="BCS96583.1"/>
    <property type="molecule type" value="Genomic_DNA"/>
</dbReference>
<dbReference type="RefSeq" id="WP_236892887.1">
    <property type="nucleotide sequence ID" value="NZ_AP024488.1"/>
</dbReference>
<keyword evidence="1" id="KW-1133">Transmembrane helix</keyword>
<dbReference type="Proteomes" id="UP001320148">
    <property type="component" value="Chromosome"/>
</dbReference>
<feature type="transmembrane region" description="Helical" evidence="1">
    <location>
        <begin position="22"/>
        <end position="41"/>
    </location>
</feature>
<reference evidence="3 4" key="1">
    <citation type="submission" date="2021-02" db="EMBL/GenBank/DDBJ databases">
        <title>Complete genome of Desulfoluna sp. strain ASN36.</title>
        <authorList>
            <person name="Takahashi A."/>
            <person name="Kojima H."/>
            <person name="Fukui M."/>
        </authorList>
    </citation>
    <scope>NUCLEOTIDE SEQUENCE [LARGE SCALE GENOMIC DNA]</scope>
    <source>
        <strain evidence="3 4">ASN36</strain>
    </source>
</reference>
<dbReference type="InterPro" id="IPR019251">
    <property type="entry name" value="DUF2231_TM"/>
</dbReference>
<sequence>MMVEFIYGLLESIGFAHPLHPAVTHVPMGLVMGAVIFRMGAVLSPMKHLAISGYHCAVVGLLGVPPTAIVGWMDWQYRYGGQWEFLIGLKMILALTLLVILTLIVVLDDPENPKADLRSLLYFMALLNAIGLGFSGGELIYG</sequence>